<name>A0A2G9UUZ0_TELCI</name>
<dbReference type="Proteomes" id="UP000230423">
    <property type="component" value="Unassembled WGS sequence"/>
</dbReference>
<evidence type="ECO:0000313" key="1">
    <source>
        <dbReference type="EMBL" id="PIO74071.1"/>
    </source>
</evidence>
<dbReference type="AlphaFoldDB" id="A0A2G9UUZ0"/>
<proteinExistence type="predicted"/>
<organism evidence="1 2">
    <name type="scientific">Teladorsagia circumcincta</name>
    <name type="common">Brown stomach worm</name>
    <name type="synonym">Ostertagia circumcincta</name>
    <dbReference type="NCBI Taxonomy" id="45464"/>
    <lineage>
        <taxon>Eukaryota</taxon>
        <taxon>Metazoa</taxon>
        <taxon>Ecdysozoa</taxon>
        <taxon>Nematoda</taxon>
        <taxon>Chromadorea</taxon>
        <taxon>Rhabditida</taxon>
        <taxon>Rhabditina</taxon>
        <taxon>Rhabditomorpha</taxon>
        <taxon>Strongyloidea</taxon>
        <taxon>Trichostrongylidae</taxon>
        <taxon>Teladorsagia</taxon>
    </lineage>
</organism>
<keyword evidence="2" id="KW-1185">Reference proteome</keyword>
<sequence length="29" mass="3460">MMLLLLHPHVVYQDKTDKFIFESASVSYF</sequence>
<accession>A0A2G9UUZ0</accession>
<reference evidence="1 2" key="1">
    <citation type="submission" date="2015-09" db="EMBL/GenBank/DDBJ databases">
        <title>Draft genome of the parasitic nematode Teladorsagia circumcincta isolate WARC Sus (inbred).</title>
        <authorList>
            <person name="Mitreva M."/>
        </authorList>
    </citation>
    <scope>NUCLEOTIDE SEQUENCE [LARGE SCALE GENOMIC DNA]</scope>
    <source>
        <strain evidence="1 2">S</strain>
    </source>
</reference>
<dbReference type="EMBL" id="KZ345338">
    <property type="protein sequence ID" value="PIO74071.1"/>
    <property type="molecule type" value="Genomic_DNA"/>
</dbReference>
<protein>
    <submittedName>
        <fullName evidence="1">Uncharacterized protein</fullName>
    </submittedName>
</protein>
<gene>
    <name evidence="1" type="ORF">TELCIR_03930</name>
</gene>
<evidence type="ECO:0000313" key="2">
    <source>
        <dbReference type="Proteomes" id="UP000230423"/>
    </source>
</evidence>